<gene>
    <name evidence="1" type="ORF">NDU88_004093</name>
</gene>
<reference evidence="1" key="1">
    <citation type="journal article" date="2022" name="bioRxiv">
        <title>Sequencing and chromosome-scale assembly of the giantPleurodeles waltlgenome.</title>
        <authorList>
            <person name="Brown T."/>
            <person name="Elewa A."/>
            <person name="Iarovenko S."/>
            <person name="Subramanian E."/>
            <person name="Araus A.J."/>
            <person name="Petzold A."/>
            <person name="Susuki M."/>
            <person name="Suzuki K.-i.T."/>
            <person name="Hayashi T."/>
            <person name="Toyoda A."/>
            <person name="Oliveira C."/>
            <person name="Osipova E."/>
            <person name="Leigh N.D."/>
            <person name="Simon A."/>
            <person name="Yun M.H."/>
        </authorList>
    </citation>
    <scope>NUCLEOTIDE SEQUENCE</scope>
    <source>
        <strain evidence="1">20211129_DDA</strain>
        <tissue evidence="1">Liver</tissue>
    </source>
</reference>
<comment type="caution">
    <text evidence="1">The sequence shown here is derived from an EMBL/GenBank/DDBJ whole genome shotgun (WGS) entry which is preliminary data.</text>
</comment>
<accession>A0AAV7TRH0</accession>
<sequence length="87" mass="9512">MSHDTVSGLSESRLVTCAASLTEAAPKVFRTIFKFVVAIRLKRCIELSVVAAQYVLCLQRSDLATNIAAPASRLVPRSASDVRRSYK</sequence>
<dbReference type="AlphaFoldDB" id="A0AAV7TRH0"/>
<name>A0AAV7TRH0_PLEWA</name>
<evidence type="ECO:0000313" key="1">
    <source>
        <dbReference type="EMBL" id="KAJ1178851.1"/>
    </source>
</evidence>
<evidence type="ECO:0000313" key="2">
    <source>
        <dbReference type="Proteomes" id="UP001066276"/>
    </source>
</evidence>
<keyword evidence="2" id="KW-1185">Reference proteome</keyword>
<proteinExistence type="predicted"/>
<protein>
    <submittedName>
        <fullName evidence="1">Uncharacterized protein</fullName>
    </submittedName>
</protein>
<organism evidence="1 2">
    <name type="scientific">Pleurodeles waltl</name>
    <name type="common">Iberian ribbed newt</name>
    <dbReference type="NCBI Taxonomy" id="8319"/>
    <lineage>
        <taxon>Eukaryota</taxon>
        <taxon>Metazoa</taxon>
        <taxon>Chordata</taxon>
        <taxon>Craniata</taxon>
        <taxon>Vertebrata</taxon>
        <taxon>Euteleostomi</taxon>
        <taxon>Amphibia</taxon>
        <taxon>Batrachia</taxon>
        <taxon>Caudata</taxon>
        <taxon>Salamandroidea</taxon>
        <taxon>Salamandridae</taxon>
        <taxon>Pleurodelinae</taxon>
        <taxon>Pleurodeles</taxon>
    </lineage>
</organism>
<dbReference type="Proteomes" id="UP001066276">
    <property type="component" value="Chromosome 3_2"/>
</dbReference>
<dbReference type="EMBL" id="JANPWB010000006">
    <property type="protein sequence ID" value="KAJ1178851.1"/>
    <property type="molecule type" value="Genomic_DNA"/>
</dbReference>